<accession>A0A915KCH2</accession>
<evidence type="ECO:0000256" key="1">
    <source>
        <dbReference type="SAM" id="MobiDB-lite"/>
    </source>
</evidence>
<name>A0A915KCH2_ROMCU</name>
<sequence length="120" mass="13284">MHQRFPVTILSNELRSKKAPSANNPTDLFDHSPSHLGMTNDHGHATQPSPLTTTRTRTPFFEGPPCHVLLNFSNVTDSFIVKSVIKAACRHCSAKHNRKKPFAPDIIHGISVFCTDNPSL</sequence>
<reference evidence="3" key="1">
    <citation type="submission" date="2022-11" db="UniProtKB">
        <authorList>
            <consortium name="WormBaseParasite"/>
        </authorList>
    </citation>
    <scope>IDENTIFICATION</scope>
</reference>
<evidence type="ECO:0000313" key="3">
    <source>
        <dbReference type="WBParaSite" id="nRc.2.0.1.t35614-RA"/>
    </source>
</evidence>
<dbReference type="AlphaFoldDB" id="A0A915KCH2"/>
<keyword evidence="2" id="KW-1185">Reference proteome</keyword>
<organism evidence="2 3">
    <name type="scientific">Romanomermis culicivorax</name>
    <name type="common">Nematode worm</name>
    <dbReference type="NCBI Taxonomy" id="13658"/>
    <lineage>
        <taxon>Eukaryota</taxon>
        <taxon>Metazoa</taxon>
        <taxon>Ecdysozoa</taxon>
        <taxon>Nematoda</taxon>
        <taxon>Enoplea</taxon>
        <taxon>Dorylaimia</taxon>
        <taxon>Mermithida</taxon>
        <taxon>Mermithoidea</taxon>
        <taxon>Mermithidae</taxon>
        <taxon>Romanomermis</taxon>
    </lineage>
</organism>
<feature type="region of interest" description="Disordered" evidence="1">
    <location>
        <begin position="1"/>
        <end position="57"/>
    </location>
</feature>
<evidence type="ECO:0000313" key="2">
    <source>
        <dbReference type="Proteomes" id="UP000887565"/>
    </source>
</evidence>
<dbReference type="WBParaSite" id="nRc.2.0.1.t35614-RA">
    <property type="protein sequence ID" value="nRc.2.0.1.t35614-RA"/>
    <property type="gene ID" value="nRc.2.0.1.g35614"/>
</dbReference>
<protein>
    <submittedName>
        <fullName evidence="3">Uncharacterized protein</fullName>
    </submittedName>
</protein>
<dbReference type="Proteomes" id="UP000887565">
    <property type="component" value="Unplaced"/>
</dbReference>
<proteinExistence type="predicted"/>